<dbReference type="EMBL" id="WOGT01000002">
    <property type="protein sequence ID" value="MUN54704.1"/>
    <property type="molecule type" value="Genomic_DNA"/>
</dbReference>
<dbReference type="OrthoDB" id="3210980at2"/>
<proteinExistence type="predicted"/>
<sequence length="194" mass="21445">MTASQDQKSAPSQFREALSSLRRARFQPELSLSSIDAPTHLAPYGVGLGADVVDPSNEERQLALGRFMLLYDPRFPETWGGDFRVVSYIRASIEPDVAAEQMLASVAWDWLIEALERKGASHKRAGGTATRAFSQGFGILAEDNERIEIELRASWTPKGPDMQQHLEAWADMVCTYAGLPPLPTDVARFPGRGR</sequence>
<dbReference type="AlphaFoldDB" id="A0A7K1LHP1"/>
<evidence type="ECO:0000313" key="2">
    <source>
        <dbReference type="Proteomes" id="UP000462152"/>
    </source>
</evidence>
<reference evidence="1 2" key="1">
    <citation type="submission" date="2019-12" db="EMBL/GenBank/DDBJ databases">
        <authorList>
            <person name="Li J."/>
            <person name="Shi Y."/>
            <person name="Xu G."/>
            <person name="Xiao D."/>
            <person name="Ran X."/>
        </authorList>
    </citation>
    <scope>NUCLEOTIDE SEQUENCE [LARGE SCALE GENOMIC DNA]</scope>
    <source>
        <strain evidence="1 2">JCM 15915</strain>
    </source>
</reference>
<dbReference type="RefSeq" id="WP_129315791.1">
    <property type="nucleotide sequence ID" value="NZ_CP197643.1"/>
</dbReference>
<name>A0A7K1LHP1_9MICC</name>
<accession>A0A7K1LHP1</accession>
<gene>
    <name evidence="1" type="ORF">GMA10_05670</name>
</gene>
<organism evidence="1 2">
    <name type="scientific">Rothia koreensis</name>
    <dbReference type="NCBI Taxonomy" id="592378"/>
    <lineage>
        <taxon>Bacteria</taxon>
        <taxon>Bacillati</taxon>
        <taxon>Actinomycetota</taxon>
        <taxon>Actinomycetes</taxon>
        <taxon>Micrococcales</taxon>
        <taxon>Micrococcaceae</taxon>
        <taxon>Rothia</taxon>
    </lineage>
</organism>
<comment type="caution">
    <text evidence="1">The sequence shown here is derived from an EMBL/GenBank/DDBJ whole genome shotgun (WGS) entry which is preliminary data.</text>
</comment>
<dbReference type="Proteomes" id="UP000462152">
    <property type="component" value="Unassembled WGS sequence"/>
</dbReference>
<protein>
    <submittedName>
        <fullName evidence="1">DUF3000 family protein</fullName>
    </submittedName>
</protein>
<dbReference type="InterPro" id="IPR021555">
    <property type="entry name" value="DUF3000"/>
</dbReference>
<keyword evidence="2" id="KW-1185">Reference proteome</keyword>
<dbReference type="Pfam" id="PF11452">
    <property type="entry name" value="DUF3000"/>
    <property type="match status" value="1"/>
</dbReference>
<evidence type="ECO:0000313" key="1">
    <source>
        <dbReference type="EMBL" id="MUN54704.1"/>
    </source>
</evidence>